<proteinExistence type="inferred from homology"/>
<gene>
    <name evidence="3" type="ORF">HPP92_028401</name>
</gene>
<comment type="similarity">
    <text evidence="1">Belongs to the SDA1 family.</text>
</comment>
<dbReference type="GO" id="GO:0005730">
    <property type="term" value="C:nucleolus"/>
    <property type="evidence" value="ECO:0007669"/>
    <property type="project" value="UniProtKB-SubCell"/>
</dbReference>
<dbReference type="PANTHER" id="PTHR12730:SF0">
    <property type="entry name" value="PROTEIN SDA1 HOMOLOG"/>
    <property type="match status" value="1"/>
</dbReference>
<dbReference type="GO" id="GO:0000055">
    <property type="term" value="P:ribosomal large subunit export from nucleus"/>
    <property type="evidence" value="ECO:0007669"/>
    <property type="project" value="UniProtKB-UniRule"/>
</dbReference>
<feature type="compositionally biased region" description="Acidic residues" evidence="2">
    <location>
        <begin position="211"/>
        <end position="223"/>
    </location>
</feature>
<keyword evidence="1" id="KW-0539">Nucleus</keyword>
<evidence type="ECO:0000256" key="2">
    <source>
        <dbReference type="SAM" id="MobiDB-lite"/>
    </source>
</evidence>
<reference evidence="3 4" key="1">
    <citation type="journal article" date="2020" name="Nat. Food">
        <title>A phased Vanilla planifolia genome enables genetic improvement of flavour and production.</title>
        <authorList>
            <person name="Hasing T."/>
            <person name="Tang H."/>
            <person name="Brym M."/>
            <person name="Khazi F."/>
            <person name="Huang T."/>
            <person name="Chambers A.H."/>
        </authorList>
    </citation>
    <scope>NUCLEOTIDE SEQUENCE [LARGE SCALE GENOMIC DNA]</scope>
    <source>
        <tissue evidence="3">Leaf</tissue>
    </source>
</reference>
<organism evidence="3 4">
    <name type="scientific">Vanilla planifolia</name>
    <name type="common">Vanilla</name>
    <dbReference type="NCBI Taxonomy" id="51239"/>
    <lineage>
        <taxon>Eukaryota</taxon>
        <taxon>Viridiplantae</taxon>
        <taxon>Streptophyta</taxon>
        <taxon>Embryophyta</taxon>
        <taxon>Tracheophyta</taxon>
        <taxon>Spermatophyta</taxon>
        <taxon>Magnoliopsida</taxon>
        <taxon>Liliopsida</taxon>
        <taxon>Asparagales</taxon>
        <taxon>Orchidaceae</taxon>
        <taxon>Vanilloideae</taxon>
        <taxon>Vanilleae</taxon>
        <taxon>Vanilla</taxon>
    </lineage>
</organism>
<dbReference type="Proteomes" id="UP000639772">
    <property type="component" value="Unassembled WGS sequence"/>
</dbReference>
<evidence type="ECO:0000256" key="1">
    <source>
        <dbReference type="RuleBase" id="RU365057"/>
    </source>
</evidence>
<name>A0A835P641_VANPL</name>
<dbReference type="GO" id="GO:0042273">
    <property type="term" value="P:ribosomal large subunit biogenesis"/>
    <property type="evidence" value="ECO:0007669"/>
    <property type="project" value="UniProtKB-UniRule"/>
</dbReference>
<comment type="caution">
    <text evidence="3">The sequence shown here is derived from an EMBL/GenBank/DDBJ whole genome shotgun (WGS) entry which is preliminary data.</text>
</comment>
<keyword evidence="1" id="KW-0653">Protein transport</keyword>
<evidence type="ECO:0000313" key="4">
    <source>
        <dbReference type="Proteomes" id="UP000639772"/>
    </source>
</evidence>
<dbReference type="InterPro" id="IPR027312">
    <property type="entry name" value="Sda1"/>
</dbReference>
<feature type="region of interest" description="Disordered" evidence="2">
    <location>
        <begin position="211"/>
        <end position="309"/>
    </location>
</feature>
<sequence>MKLDPERYEAELLLIYGHFESSLHLFLQQSMLSSSSDLVVSKDLGDLTMKDSAIYFSYRITKWCWLASGSLESNSTVCLSKSIQFGASGKELLVMNEDLLQYLVLYKKSHEKAVSIAACSLITLLREKCSSFFVKKDRGHPIDLKARPKAFGEVNVANYMPSAELFKQDDDKTLYSSFEDEMATYGFEAENDSSPVDNDICARVAYEEDEDSIENDGECDNEFFPESGLSSGMDGLEDDAYKNDSDEEGSDDEELANVCDTKELNEEIEVTAIRIDEQDEDADDGKDRSNRKKRRTGGLSNRQKQHSKI</sequence>
<dbReference type="AlphaFoldDB" id="A0A835P641"/>
<protein>
    <recommendedName>
        <fullName evidence="1">Protein SDA1</fullName>
    </recommendedName>
</protein>
<dbReference type="GO" id="GO:0015031">
    <property type="term" value="P:protein transport"/>
    <property type="evidence" value="ECO:0007669"/>
    <property type="project" value="UniProtKB-KW"/>
</dbReference>
<keyword evidence="1" id="KW-0813">Transport</keyword>
<keyword evidence="1" id="KW-0690">Ribosome biogenesis</keyword>
<dbReference type="EMBL" id="JADCNM010000476">
    <property type="protein sequence ID" value="KAG0447244.1"/>
    <property type="molecule type" value="Genomic_DNA"/>
</dbReference>
<evidence type="ECO:0000313" key="3">
    <source>
        <dbReference type="EMBL" id="KAG0447244.1"/>
    </source>
</evidence>
<dbReference type="OrthoDB" id="2196187at2759"/>
<comment type="function">
    <text evidence="1">Required for 60S pre-ribosomal subunits export to the cytoplasm.</text>
</comment>
<dbReference type="PANTHER" id="PTHR12730">
    <property type="entry name" value="HSDA/SDA1-RELATED"/>
    <property type="match status" value="1"/>
</dbReference>
<comment type="subcellular location">
    <subcellularLocation>
        <location evidence="1">Nucleus</location>
        <location evidence="1">Nucleolus</location>
    </subcellularLocation>
</comment>
<accession>A0A835P641</accession>
<feature type="compositionally biased region" description="Acidic residues" evidence="2">
    <location>
        <begin position="245"/>
        <end position="255"/>
    </location>
</feature>